<evidence type="ECO:0000256" key="3">
    <source>
        <dbReference type="ARBA" id="ARBA00022989"/>
    </source>
</evidence>
<accession>K0RBT0</accession>
<feature type="transmembrane region" description="Helical" evidence="5">
    <location>
        <begin position="79"/>
        <end position="98"/>
    </location>
</feature>
<dbReference type="GO" id="GO:0016020">
    <property type="term" value="C:membrane"/>
    <property type="evidence" value="ECO:0007669"/>
    <property type="project" value="UniProtKB-SubCell"/>
</dbReference>
<keyword evidence="4 5" id="KW-0472">Membrane</keyword>
<dbReference type="PANTHER" id="PTHR11040">
    <property type="entry name" value="ZINC/IRON TRANSPORTER"/>
    <property type="match status" value="1"/>
</dbReference>
<evidence type="ECO:0000256" key="1">
    <source>
        <dbReference type="ARBA" id="ARBA00004141"/>
    </source>
</evidence>
<sequence length="309" mass="33055">MSLSLNAWKGLSMVVFTLLAVVGAAASVVLKERCNQLYVSCGVFFSVGVLVAGGFVHLLTDCNEMFQELGVDFQWGSTIAGGTVVLLSCVEMSMNRYLQSSNRAARDGDATNNSGNKIEATVDETIQSNSLSVSLLPTTEDNSVMAGAYDLVVDESSPFSAALLSIALSIHSILEGMGIGSAMSVSELQSAFIAVAFHKGFTAFALGNGLIESGYWCKPKRRYFYLSIFSFVFVADLGIAIGWAIASSGSEMATAILTAITAGSFIYAALLEVLPEQTKIAEREHLWVEPLIFFFFTGYALMSLLAVWA</sequence>
<dbReference type="eggNOG" id="KOG1558">
    <property type="taxonomic scope" value="Eukaryota"/>
</dbReference>
<reference evidence="6 7" key="1">
    <citation type="journal article" date="2012" name="Genome Biol.">
        <title>Genome and low-iron response of an oceanic diatom adapted to chronic iron limitation.</title>
        <authorList>
            <person name="Lommer M."/>
            <person name="Specht M."/>
            <person name="Roy A.S."/>
            <person name="Kraemer L."/>
            <person name="Andreson R."/>
            <person name="Gutowska M.A."/>
            <person name="Wolf J."/>
            <person name="Bergner S.V."/>
            <person name="Schilhabel M.B."/>
            <person name="Klostermeier U.C."/>
            <person name="Beiko R.G."/>
            <person name="Rosenstiel P."/>
            <person name="Hippler M."/>
            <person name="Laroche J."/>
        </authorList>
    </citation>
    <scope>NUCLEOTIDE SEQUENCE [LARGE SCALE GENOMIC DNA]</scope>
    <source>
        <strain evidence="6 7">CCMP1005</strain>
    </source>
</reference>
<keyword evidence="7" id="KW-1185">Reference proteome</keyword>
<evidence type="ECO:0008006" key="8">
    <source>
        <dbReference type="Google" id="ProtNLM"/>
    </source>
</evidence>
<feature type="transmembrane region" description="Helical" evidence="5">
    <location>
        <begin position="223"/>
        <end position="246"/>
    </location>
</feature>
<name>K0RBT0_THAOC</name>
<dbReference type="EMBL" id="AGNL01043243">
    <property type="protein sequence ID" value="EJK50650.1"/>
    <property type="molecule type" value="Genomic_DNA"/>
</dbReference>
<gene>
    <name evidence="6" type="ORF">THAOC_30311</name>
</gene>
<evidence type="ECO:0000313" key="7">
    <source>
        <dbReference type="Proteomes" id="UP000266841"/>
    </source>
</evidence>
<organism evidence="6 7">
    <name type="scientific">Thalassiosira oceanica</name>
    <name type="common">Marine diatom</name>
    <dbReference type="NCBI Taxonomy" id="159749"/>
    <lineage>
        <taxon>Eukaryota</taxon>
        <taxon>Sar</taxon>
        <taxon>Stramenopiles</taxon>
        <taxon>Ochrophyta</taxon>
        <taxon>Bacillariophyta</taxon>
        <taxon>Coscinodiscophyceae</taxon>
        <taxon>Thalassiosirophycidae</taxon>
        <taxon>Thalassiosirales</taxon>
        <taxon>Thalassiosiraceae</taxon>
        <taxon>Thalassiosira</taxon>
    </lineage>
</organism>
<evidence type="ECO:0000256" key="5">
    <source>
        <dbReference type="SAM" id="Phobius"/>
    </source>
</evidence>
<dbReference type="OrthoDB" id="448280at2759"/>
<dbReference type="InterPro" id="IPR003689">
    <property type="entry name" value="ZIP"/>
</dbReference>
<dbReference type="OMA" id="GACCMSL"/>
<dbReference type="AlphaFoldDB" id="K0RBT0"/>
<evidence type="ECO:0000256" key="4">
    <source>
        <dbReference type="ARBA" id="ARBA00023136"/>
    </source>
</evidence>
<protein>
    <recommendedName>
        <fullName evidence="8">Zinc/iron permease</fullName>
    </recommendedName>
</protein>
<keyword evidence="3 5" id="KW-1133">Transmembrane helix</keyword>
<dbReference type="GO" id="GO:0005385">
    <property type="term" value="F:zinc ion transmembrane transporter activity"/>
    <property type="evidence" value="ECO:0007669"/>
    <property type="project" value="TreeGrafter"/>
</dbReference>
<dbReference type="PANTHER" id="PTHR11040:SF140">
    <property type="entry name" value="ZRT (ZRT), IRT- (IRT-) LIKE PROTEIN TRANSPORTER"/>
    <property type="match status" value="1"/>
</dbReference>
<keyword evidence="2 5" id="KW-0812">Transmembrane</keyword>
<evidence type="ECO:0000313" key="6">
    <source>
        <dbReference type="EMBL" id="EJK50650.1"/>
    </source>
</evidence>
<proteinExistence type="predicted"/>
<comment type="caution">
    <text evidence="6">The sequence shown here is derived from an EMBL/GenBank/DDBJ whole genome shotgun (WGS) entry which is preliminary data.</text>
</comment>
<feature type="transmembrane region" description="Helical" evidence="5">
    <location>
        <begin position="252"/>
        <end position="274"/>
    </location>
</feature>
<dbReference type="Proteomes" id="UP000266841">
    <property type="component" value="Unassembled WGS sequence"/>
</dbReference>
<feature type="transmembrane region" description="Helical" evidence="5">
    <location>
        <begin position="286"/>
        <end position="308"/>
    </location>
</feature>
<evidence type="ECO:0000256" key="2">
    <source>
        <dbReference type="ARBA" id="ARBA00022692"/>
    </source>
</evidence>
<dbReference type="Pfam" id="PF02535">
    <property type="entry name" value="Zip"/>
    <property type="match status" value="1"/>
</dbReference>
<feature type="transmembrane region" description="Helical" evidence="5">
    <location>
        <begin position="37"/>
        <end position="59"/>
    </location>
</feature>
<feature type="transmembrane region" description="Helical" evidence="5">
    <location>
        <begin position="12"/>
        <end position="30"/>
    </location>
</feature>
<comment type="subcellular location">
    <subcellularLocation>
        <location evidence="1">Membrane</location>
        <topology evidence="1">Multi-pass membrane protein</topology>
    </subcellularLocation>
</comment>